<feature type="compositionally biased region" description="Acidic residues" evidence="13">
    <location>
        <begin position="281"/>
        <end position="306"/>
    </location>
</feature>
<evidence type="ECO:0000256" key="13">
    <source>
        <dbReference type="SAM" id="MobiDB-lite"/>
    </source>
</evidence>
<evidence type="ECO:0000256" key="4">
    <source>
        <dbReference type="ARBA" id="ARBA00022824"/>
    </source>
</evidence>
<dbReference type="AlphaFoldDB" id="A0A8X7NKT1"/>
<dbReference type="HAMAP" id="MF_03199">
    <property type="entry name" value="DHHC_PAT_PFA4"/>
    <property type="match status" value="1"/>
</dbReference>
<comment type="caution">
    <text evidence="15">The sequence shown here is derived from an EMBL/GenBank/DDBJ whole genome shotgun (WGS) entry which is preliminary data.</text>
</comment>
<dbReference type="Pfam" id="PF01529">
    <property type="entry name" value="DHHC"/>
    <property type="match status" value="1"/>
</dbReference>
<evidence type="ECO:0000256" key="5">
    <source>
        <dbReference type="ARBA" id="ARBA00022989"/>
    </source>
</evidence>
<evidence type="ECO:0000256" key="1">
    <source>
        <dbReference type="ARBA" id="ARBA00004141"/>
    </source>
</evidence>
<feature type="transmembrane region" description="Helical" evidence="11 12">
    <location>
        <begin position="164"/>
        <end position="186"/>
    </location>
</feature>
<organism evidence="15 16">
    <name type="scientific">Candida parapsilosis</name>
    <name type="common">Yeast</name>
    <dbReference type="NCBI Taxonomy" id="5480"/>
    <lineage>
        <taxon>Eukaryota</taxon>
        <taxon>Fungi</taxon>
        <taxon>Dikarya</taxon>
        <taxon>Ascomycota</taxon>
        <taxon>Saccharomycotina</taxon>
        <taxon>Pichiomycetes</taxon>
        <taxon>Debaryomycetaceae</taxon>
        <taxon>Candida/Lodderomyces clade</taxon>
        <taxon>Candida</taxon>
    </lineage>
</organism>
<evidence type="ECO:0000256" key="10">
    <source>
        <dbReference type="ARBA" id="ARBA00048048"/>
    </source>
</evidence>
<dbReference type="EMBL" id="JABWAB010000004">
    <property type="protein sequence ID" value="KAF6052594.1"/>
    <property type="molecule type" value="Genomic_DNA"/>
</dbReference>
<evidence type="ECO:0000256" key="11">
    <source>
        <dbReference type="HAMAP-Rule" id="MF_03199"/>
    </source>
</evidence>
<evidence type="ECO:0000259" key="14">
    <source>
        <dbReference type="Pfam" id="PF01529"/>
    </source>
</evidence>
<reference evidence="15" key="1">
    <citation type="submission" date="2020-03" db="EMBL/GenBank/DDBJ databases">
        <title>FDA dAtabase for Regulatory Grade micrObial Sequences (FDA-ARGOS): Supporting development and validation of Infectious Disease Dx tests.</title>
        <authorList>
            <person name="Campos J."/>
            <person name="Goldberg B."/>
            <person name="Tallon L."/>
            <person name="Sadzewicz L."/>
            <person name="Vavikolanu K."/>
            <person name="Mehta A."/>
            <person name="Aluvathingal J."/>
            <person name="Nadendla S."/>
            <person name="Nandy P."/>
            <person name="Geyer C."/>
            <person name="Yan Y."/>
            <person name="Sichtig H."/>
        </authorList>
    </citation>
    <scope>NUCLEOTIDE SEQUENCE [LARGE SCALE GENOMIC DNA]</scope>
    <source>
        <strain evidence="15">FDAARGOS_652</strain>
    </source>
</reference>
<protein>
    <recommendedName>
        <fullName evidence="11">Palmitoyltransferase PFA4</fullName>
        <ecNumber evidence="11">2.3.1.225</ecNumber>
    </recommendedName>
    <alternativeName>
        <fullName evidence="11">Protein S-acyltransferase</fullName>
        <shortName evidence="11">PAT</shortName>
    </alternativeName>
    <alternativeName>
        <fullName evidence="11">Protein fatty acyltransferase 4</fullName>
    </alternativeName>
</protein>
<keyword evidence="5 11" id="KW-1133">Transmembrane helix</keyword>
<dbReference type="GO" id="GO:0019706">
    <property type="term" value="F:protein-cysteine S-palmitoyltransferase activity"/>
    <property type="evidence" value="ECO:0007669"/>
    <property type="project" value="UniProtKB-UniRule"/>
</dbReference>
<comment type="similarity">
    <text evidence="11">Belongs to the DHHC palmitoyltransferase family. PFA4 subfamily.</text>
</comment>
<feature type="transmembrane region" description="Helical" evidence="11 12">
    <location>
        <begin position="41"/>
        <end position="59"/>
    </location>
</feature>
<dbReference type="OrthoDB" id="331948at2759"/>
<gene>
    <name evidence="11" type="primary">PFA4</name>
    <name evidence="15" type="ORF">FOB60_002850</name>
</gene>
<keyword evidence="6 11" id="KW-0472">Membrane</keyword>
<evidence type="ECO:0000256" key="8">
    <source>
        <dbReference type="ARBA" id="ARBA00023288"/>
    </source>
</evidence>
<comment type="subcellular location">
    <subcellularLocation>
        <location evidence="11">Endoplasmic reticulum membrane</location>
        <topology evidence="11">Multi-pass membrane protein</topology>
    </subcellularLocation>
    <subcellularLocation>
        <location evidence="1">Membrane</location>
        <topology evidence="1">Multi-pass membrane protein</topology>
    </subcellularLocation>
</comment>
<keyword evidence="8 11" id="KW-0449">Lipoprotein</keyword>
<dbReference type="Proteomes" id="UP000590412">
    <property type="component" value="Unassembled WGS sequence"/>
</dbReference>
<sequence length="435" mass="50682">MMLEFRWPLLGVIIPVAIIACTAYGSHYFILRHHLSTTQQIIYECLASMIWASYALAIYTSPGEPPKNYNPKKGEWKRYCTKCRIYKPPRTHHCSKCNKCVMAMDHHCPWTLNCVGANNLPHFMRFLFWVIVGTLYLFVQFCERIIGYYNDSDKPIYLIKRSELIAVVVFTPIDLFILLSISLLFIRCLINICKGMTQIEIWEWDRIDSQFHSKRLWKSIRLNYKQLHGKKLPKLNTWTNKTPIDDEEYPLDDIMNQEENDELNSLVGPESTDTESHYRDDEDLEGECDPGADEEECDEGVDEDNDTVPQNFTIDDLIFPYDYGLWGNLKHFLGSPFMWLVPWSKPNNSGLDIEPSLDYKEDDQLGLPWPPDGGNQNITIPTPNDDELRSINNYSQIKKQLDPRYNAKRSNWQNDMGESLNDFGVYIDDSDDDKL</sequence>
<accession>A0A8X7NKT1</accession>
<evidence type="ECO:0000313" key="15">
    <source>
        <dbReference type="EMBL" id="KAF6052594.1"/>
    </source>
</evidence>
<keyword evidence="7 11" id="KW-0564">Palmitate</keyword>
<dbReference type="PANTHER" id="PTHR12246">
    <property type="entry name" value="PALMITOYLTRANSFERASE ZDHHC16"/>
    <property type="match status" value="1"/>
</dbReference>
<evidence type="ECO:0000256" key="3">
    <source>
        <dbReference type="ARBA" id="ARBA00022692"/>
    </source>
</evidence>
<keyword evidence="2 11" id="KW-0808">Transferase</keyword>
<dbReference type="GO" id="GO:0005789">
    <property type="term" value="C:endoplasmic reticulum membrane"/>
    <property type="evidence" value="ECO:0007669"/>
    <property type="project" value="UniProtKB-SubCell"/>
</dbReference>
<dbReference type="InterPro" id="IPR001594">
    <property type="entry name" value="Palmitoyltrfase_DHHC"/>
</dbReference>
<dbReference type="PROSITE" id="PS50216">
    <property type="entry name" value="DHHC"/>
    <property type="match status" value="1"/>
</dbReference>
<evidence type="ECO:0000313" key="16">
    <source>
        <dbReference type="Proteomes" id="UP000590412"/>
    </source>
</evidence>
<feature type="transmembrane region" description="Helical" evidence="11 12">
    <location>
        <begin position="126"/>
        <end position="143"/>
    </location>
</feature>
<evidence type="ECO:0000256" key="9">
    <source>
        <dbReference type="ARBA" id="ARBA00023315"/>
    </source>
</evidence>
<feature type="active site" description="S-palmitoyl cysteine intermediate" evidence="11">
    <location>
        <position position="108"/>
    </location>
</feature>
<dbReference type="EC" id="2.3.1.225" evidence="11"/>
<evidence type="ECO:0000256" key="7">
    <source>
        <dbReference type="ARBA" id="ARBA00023139"/>
    </source>
</evidence>
<keyword evidence="9 11" id="KW-0012">Acyltransferase</keyword>
<keyword evidence="3 11" id="KW-0812">Transmembrane</keyword>
<dbReference type="InterPro" id="IPR033682">
    <property type="entry name" value="PFA4"/>
</dbReference>
<comment type="domain">
    <text evidence="11 12">The DHHC domain is required for palmitoyltransferase activity.</text>
</comment>
<keyword evidence="4 11" id="KW-0256">Endoplasmic reticulum</keyword>
<name>A0A8X7NKT1_CANPA</name>
<dbReference type="InterPro" id="IPR039859">
    <property type="entry name" value="PFA4/ZDH16/20/ERF2-like"/>
</dbReference>
<proteinExistence type="inferred from homology"/>
<feature type="domain" description="Palmitoyltransferase DHHC" evidence="14">
    <location>
        <begin position="77"/>
        <end position="204"/>
    </location>
</feature>
<dbReference type="PROSITE" id="PS51257">
    <property type="entry name" value="PROKAR_LIPOPROTEIN"/>
    <property type="match status" value="1"/>
</dbReference>
<evidence type="ECO:0000256" key="12">
    <source>
        <dbReference type="RuleBase" id="RU079119"/>
    </source>
</evidence>
<evidence type="ECO:0000256" key="6">
    <source>
        <dbReference type="ARBA" id="ARBA00023136"/>
    </source>
</evidence>
<evidence type="ECO:0000256" key="2">
    <source>
        <dbReference type="ARBA" id="ARBA00022679"/>
    </source>
</evidence>
<feature type="region of interest" description="Disordered" evidence="13">
    <location>
        <begin position="264"/>
        <end position="308"/>
    </location>
</feature>
<comment type="catalytic activity">
    <reaction evidence="10 11 12">
        <text>L-cysteinyl-[protein] + hexadecanoyl-CoA = S-hexadecanoyl-L-cysteinyl-[protein] + CoA</text>
        <dbReference type="Rhea" id="RHEA:36683"/>
        <dbReference type="Rhea" id="RHEA-COMP:10131"/>
        <dbReference type="Rhea" id="RHEA-COMP:11032"/>
        <dbReference type="ChEBI" id="CHEBI:29950"/>
        <dbReference type="ChEBI" id="CHEBI:57287"/>
        <dbReference type="ChEBI" id="CHEBI:57379"/>
        <dbReference type="ChEBI" id="CHEBI:74151"/>
        <dbReference type="EC" id="2.3.1.225"/>
    </reaction>
</comment>
<feature type="transmembrane region" description="Helical" evidence="11 12">
    <location>
        <begin position="6"/>
        <end position="29"/>
    </location>
</feature>
<comment type="function">
    <text evidence="11">Mediates the reversible addition of palmitate to target proteins, thereby regulating their membrane association and biological function.</text>
</comment>